<evidence type="ECO:0000259" key="2">
    <source>
        <dbReference type="PROSITE" id="PS50053"/>
    </source>
</evidence>
<sequence>MIEIWVNDHLSHRERIKCMPTDTIGDLKKLIAFKIGTRPEKIRLHHANKVLADNVTLDDYEIHQGTEVSMSYQ</sequence>
<proteinExistence type="predicted"/>
<dbReference type="CDD" id="cd01791">
    <property type="entry name" value="Ubl_UBL5"/>
    <property type="match status" value="1"/>
</dbReference>
<dbReference type="OMA" id="CNTHDTI"/>
<dbReference type="eggNOG" id="KOG3493">
    <property type="taxonomic scope" value="Eukaryota"/>
</dbReference>
<dbReference type="GO" id="GO:0031386">
    <property type="term" value="F:protein tag activity"/>
    <property type="evidence" value="ECO:0000318"/>
    <property type="project" value="GO_Central"/>
</dbReference>
<dbReference type="SMR" id="A2DGV4"/>
<dbReference type="InParanoid" id="A2DGV4"/>
<dbReference type="PROSITE" id="PS50053">
    <property type="entry name" value="UBIQUITIN_2"/>
    <property type="match status" value="1"/>
</dbReference>
<dbReference type="GO" id="GO:0005737">
    <property type="term" value="C:cytoplasm"/>
    <property type="evidence" value="ECO:0000318"/>
    <property type="project" value="GO_Central"/>
</dbReference>
<dbReference type="FunCoup" id="A2DGV4">
    <property type="interactions" value="356"/>
</dbReference>
<protein>
    <submittedName>
        <fullName evidence="3">CG3450-PA, putative</fullName>
    </submittedName>
</protein>
<keyword evidence="1" id="KW-0833">Ubl conjugation pathway</keyword>
<dbReference type="GO" id="GO:0005634">
    <property type="term" value="C:nucleus"/>
    <property type="evidence" value="ECO:0000318"/>
    <property type="project" value="GO_Central"/>
</dbReference>
<dbReference type="RefSeq" id="XP_001581250.1">
    <property type="nucleotide sequence ID" value="XM_001581200.1"/>
</dbReference>
<dbReference type="KEGG" id="tva:5465805"/>
<dbReference type="InterPro" id="IPR000626">
    <property type="entry name" value="Ubiquitin-like_dom"/>
</dbReference>
<dbReference type="AlphaFoldDB" id="A2DGV4"/>
<evidence type="ECO:0000313" key="3">
    <source>
        <dbReference type="EMBL" id="EAY20264.1"/>
    </source>
</evidence>
<dbReference type="VEuPathDB" id="TrichDB:TVAGG3_0318840"/>
<dbReference type="InterPro" id="IPR039732">
    <property type="entry name" value="Hub1/Ubl5"/>
</dbReference>
<gene>
    <name evidence="3" type="ORF">TVAG_192400</name>
</gene>
<keyword evidence="4" id="KW-1185">Reference proteome</keyword>
<evidence type="ECO:0000256" key="1">
    <source>
        <dbReference type="ARBA" id="ARBA00022786"/>
    </source>
</evidence>
<dbReference type="InterPro" id="IPR029071">
    <property type="entry name" value="Ubiquitin-like_domsf"/>
</dbReference>
<dbReference type="PANTHER" id="PTHR13042">
    <property type="entry name" value="UBIQUITIN-LIKE PROTEIN 5"/>
    <property type="match status" value="1"/>
</dbReference>
<dbReference type="OrthoDB" id="3881at2759"/>
<reference evidence="3" key="1">
    <citation type="submission" date="2006-10" db="EMBL/GenBank/DDBJ databases">
        <authorList>
            <person name="Amadeo P."/>
            <person name="Zhao Q."/>
            <person name="Wortman J."/>
            <person name="Fraser-Liggett C."/>
            <person name="Carlton J."/>
        </authorList>
    </citation>
    <scope>NUCLEOTIDE SEQUENCE</scope>
    <source>
        <strain evidence="3">G3</strain>
    </source>
</reference>
<dbReference type="SUPFAM" id="SSF54236">
    <property type="entry name" value="Ubiquitin-like"/>
    <property type="match status" value="1"/>
</dbReference>
<evidence type="ECO:0000313" key="4">
    <source>
        <dbReference type="Proteomes" id="UP000001542"/>
    </source>
</evidence>
<accession>A2DGV4</accession>
<organism evidence="3 4">
    <name type="scientific">Trichomonas vaginalis (strain ATCC PRA-98 / G3)</name>
    <dbReference type="NCBI Taxonomy" id="412133"/>
    <lineage>
        <taxon>Eukaryota</taxon>
        <taxon>Metamonada</taxon>
        <taxon>Parabasalia</taxon>
        <taxon>Trichomonadida</taxon>
        <taxon>Trichomonadidae</taxon>
        <taxon>Trichomonas</taxon>
    </lineage>
</organism>
<reference evidence="3" key="2">
    <citation type="journal article" date="2007" name="Science">
        <title>Draft genome sequence of the sexually transmitted pathogen Trichomonas vaginalis.</title>
        <authorList>
            <person name="Carlton J.M."/>
            <person name="Hirt R.P."/>
            <person name="Silva J.C."/>
            <person name="Delcher A.L."/>
            <person name="Schatz M."/>
            <person name="Zhao Q."/>
            <person name="Wortman J.R."/>
            <person name="Bidwell S.L."/>
            <person name="Alsmark U.C.M."/>
            <person name="Besteiro S."/>
            <person name="Sicheritz-Ponten T."/>
            <person name="Noel C.J."/>
            <person name="Dacks J.B."/>
            <person name="Foster P.G."/>
            <person name="Simillion C."/>
            <person name="Van de Peer Y."/>
            <person name="Miranda-Saavedra D."/>
            <person name="Barton G.J."/>
            <person name="Westrop G.D."/>
            <person name="Mueller S."/>
            <person name="Dessi D."/>
            <person name="Fiori P.L."/>
            <person name="Ren Q."/>
            <person name="Paulsen I."/>
            <person name="Zhang H."/>
            <person name="Bastida-Corcuera F.D."/>
            <person name="Simoes-Barbosa A."/>
            <person name="Brown M.T."/>
            <person name="Hayes R.D."/>
            <person name="Mukherjee M."/>
            <person name="Okumura C.Y."/>
            <person name="Schneider R."/>
            <person name="Smith A.J."/>
            <person name="Vanacova S."/>
            <person name="Villalvazo M."/>
            <person name="Haas B.J."/>
            <person name="Pertea M."/>
            <person name="Feldblyum T.V."/>
            <person name="Utterback T.R."/>
            <person name="Shu C.L."/>
            <person name="Osoegawa K."/>
            <person name="de Jong P.J."/>
            <person name="Hrdy I."/>
            <person name="Horvathova L."/>
            <person name="Zubacova Z."/>
            <person name="Dolezal P."/>
            <person name="Malik S.B."/>
            <person name="Logsdon J.M. Jr."/>
            <person name="Henze K."/>
            <person name="Gupta A."/>
            <person name="Wang C.C."/>
            <person name="Dunne R.L."/>
            <person name="Upcroft J.A."/>
            <person name="Upcroft P."/>
            <person name="White O."/>
            <person name="Salzberg S.L."/>
            <person name="Tang P."/>
            <person name="Chiu C.-H."/>
            <person name="Lee Y.-S."/>
            <person name="Embley T.M."/>
            <person name="Coombs G.H."/>
            <person name="Mottram J.C."/>
            <person name="Tachezy J."/>
            <person name="Fraser-Liggett C.M."/>
            <person name="Johnson P.J."/>
        </authorList>
    </citation>
    <scope>NUCLEOTIDE SEQUENCE [LARGE SCALE GENOMIC DNA]</scope>
    <source>
        <strain evidence="3">G3</strain>
    </source>
</reference>
<dbReference type="GO" id="GO:0000398">
    <property type="term" value="P:mRNA splicing, via spliceosome"/>
    <property type="evidence" value="ECO:0000318"/>
    <property type="project" value="GO_Central"/>
</dbReference>
<dbReference type="Gene3D" id="3.10.20.90">
    <property type="entry name" value="Phosphatidylinositol 3-kinase Catalytic Subunit, Chain A, domain 1"/>
    <property type="match status" value="1"/>
</dbReference>
<name>A2DGV4_TRIV3</name>
<dbReference type="Proteomes" id="UP000001542">
    <property type="component" value="Unassembled WGS sequence"/>
</dbReference>
<feature type="domain" description="Ubiquitin-like" evidence="2">
    <location>
        <begin position="2"/>
        <end position="73"/>
    </location>
</feature>
<dbReference type="VEuPathDB" id="TrichDB:TVAG_192400"/>
<dbReference type="STRING" id="5722.A2DGV4"/>
<dbReference type="Pfam" id="PF00240">
    <property type="entry name" value="ubiquitin"/>
    <property type="match status" value="1"/>
</dbReference>
<dbReference type="EMBL" id="DS113199">
    <property type="protein sequence ID" value="EAY20264.1"/>
    <property type="molecule type" value="Genomic_DNA"/>
</dbReference>
<dbReference type="FunFam" id="3.10.20.90:FF:000496">
    <property type="entry name" value="Ubiquitin family protein"/>
    <property type="match status" value="1"/>
</dbReference>